<organism evidence="1 2">
    <name type="scientific">Aestuariivirga litoralis</name>
    <dbReference type="NCBI Taxonomy" id="2650924"/>
    <lineage>
        <taxon>Bacteria</taxon>
        <taxon>Pseudomonadati</taxon>
        <taxon>Pseudomonadota</taxon>
        <taxon>Alphaproteobacteria</taxon>
        <taxon>Hyphomicrobiales</taxon>
        <taxon>Aestuariivirgaceae</taxon>
        <taxon>Aestuariivirga</taxon>
    </lineage>
</organism>
<keyword evidence="2" id="KW-1185">Reference proteome</keyword>
<evidence type="ECO:0000313" key="1">
    <source>
        <dbReference type="EMBL" id="PZF77472.1"/>
    </source>
</evidence>
<gene>
    <name evidence="1" type="ORF">DK847_09145</name>
</gene>
<dbReference type="Proteomes" id="UP000248795">
    <property type="component" value="Unassembled WGS sequence"/>
</dbReference>
<comment type="caution">
    <text evidence="1">The sequence shown here is derived from an EMBL/GenBank/DDBJ whole genome shotgun (WGS) entry which is preliminary data.</text>
</comment>
<sequence>MSDQPLPGRLFSRNYLIPDKKASDSKRARTRFGALLSESPLGDKFANLVTRELGVRYPYGYGWNHTKFFDECELRDFLDAITLFIQLTKAEGRSSILPQATRILAEEHLRYALDSEGGVHYLVDEVFERSVITTLQGLGETRFGAALHDLQAALSEFSGPTPSGKALIHKMFQAVESTFLVIANDPSINRISDSNLDKYLKPLLLARYKDYPERADKTDRILKLFGAWIHTAHPFRHGAPLDQVHEAPIDYAVSIADQGMAFIRLMVSK</sequence>
<accession>A0A2W2AUS0</accession>
<reference evidence="2" key="1">
    <citation type="submission" date="2018-06" db="EMBL/GenBank/DDBJ databases">
        <title>Aestuariibacter litoralis strain KCTC 52945T.</title>
        <authorList>
            <person name="Li X."/>
            <person name="Salam N."/>
            <person name="Li J.-L."/>
            <person name="Chen Y.-M."/>
            <person name="Yang Z.-W."/>
            <person name="Zhang L.-Y."/>
            <person name="Han M.-X."/>
            <person name="Xiao M."/>
            <person name="Li W.-J."/>
        </authorList>
    </citation>
    <scope>NUCLEOTIDE SEQUENCE [LARGE SCALE GENOMIC DNA]</scope>
    <source>
        <strain evidence="2">KCTC 52945</strain>
    </source>
</reference>
<dbReference type="AlphaFoldDB" id="A0A2W2AUS0"/>
<evidence type="ECO:0000313" key="2">
    <source>
        <dbReference type="Proteomes" id="UP000248795"/>
    </source>
</evidence>
<dbReference type="EMBL" id="QKVK01000003">
    <property type="protein sequence ID" value="PZF77472.1"/>
    <property type="molecule type" value="Genomic_DNA"/>
</dbReference>
<proteinExistence type="predicted"/>
<dbReference type="RefSeq" id="WP_111197944.1">
    <property type="nucleotide sequence ID" value="NZ_QKVK01000003.1"/>
</dbReference>
<name>A0A2W2AUS0_9HYPH</name>
<protein>
    <submittedName>
        <fullName evidence="1">Uncharacterized protein</fullName>
    </submittedName>
</protein>